<gene>
    <name evidence="2" type="ORF">GS4_41_00410</name>
</gene>
<dbReference type="STRING" id="1223545.GS4_41_00410"/>
<reference evidence="2 3" key="1">
    <citation type="submission" date="2013-01" db="EMBL/GenBank/DDBJ databases">
        <title>Whole genome shotgun sequence of Gordonia soli NBRC 108243.</title>
        <authorList>
            <person name="Isaki-Nakamura S."/>
            <person name="Hosoyama A."/>
            <person name="Tsuchikane K."/>
            <person name="Ando Y."/>
            <person name="Baba S."/>
            <person name="Ohji S."/>
            <person name="Hamada M."/>
            <person name="Tamura T."/>
            <person name="Yamazoe A."/>
            <person name="Yamazaki S."/>
            <person name="Fujita N."/>
        </authorList>
    </citation>
    <scope>NUCLEOTIDE SEQUENCE [LARGE SCALE GENOMIC DNA]</scope>
    <source>
        <strain evidence="2 3">NBRC 108243</strain>
    </source>
</reference>
<organism evidence="2 3">
    <name type="scientific">Gordonia soli NBRC 108243</name>
    <dbReference type="NCBI Taxonomy" id="1223545"/>
    <lineage>
        <taxon>Bacteria</taxon>
        <taxon>Bacillati</taxon>
        <taxon>Actinomycetota</taxon>
        <taxon>Actinomycetes</taxon>
        <taxon>Mycobacteriales</taxon>
        <taxon>Gordoniaceae</taxon>
        <taxon>Gordonia</taxon>
    </lineage>
</organism>
<dbReference type="EMBL" id="BANX01000041">
    <property type="protein sequence ID" value="GAC70794.1"/>
    <property type="molecule type" value="Genomic_DNA"/>
</dbReference>
<evidence type="ECO:0000259" key="1">
    <source>
        <dbReference type="Pfam" id="PF13392"/>
    </source>
</evidence>
<dbReference type="Gene3D" id="3.90.75.20">
    <property type="match status" value="1"/>
</dbReference>
<comment type="caution">
    <text evidence="2">The sequence shown here is derived from an EMBL/GenBank/DDBJ whole genome shotgun (WGS) entry which is preliminary data.</text>
</comment>
<name>M0QQX4_9ACTN</name>
<sequence>MLGDLPALMAEKIAVLPTGCWQWTGAIQSKGYGSFQFRGRTRSTHRLAYELLVAPIPAGLQIDHLCRNRACCNPAHLEPVTAGENHRRAPHTQVTRCPAGHPYAGDNLIVKHRPGRGVNRNCRTCANTSRRAKRRAASRDLVAS</sequence>
<dbReference type="Pfam" id="PF13392">
    <property type="entry name" value="HNH_3"/>
    <property type="match status" value="1"/>
</dbReference>
<dbReference type="InterPro" id="IPR044925">
    <property type="entry name" value="His-Me_finger_sf"/>
</dbReference>
<dbReference type="InterPro" id="IPR003615">
    <property type="entry name" value="HNH_nuc"/>
</dbReference>
<accession>M0QQX4</accession>
<dbReference type="eggNOG" id="ENOG5033A1Y">
    <property type="taxonomic scope" value="Bacteria"/>
</dbReference>
<dbReference type="Proteomes" id="UP000011666">
    <property type="component" value="Unassembled WGS sequence"/>
</dbReference>
<evidence type="ECO:0000313" key="3">
    <source>
        <dbReference type="Proteomes" id="UP000011666"/>
    </source>
</evidence>
<feature type="domain" description="HNH nuclease" evidence="1">
    <location>
        <begin position="44"/>
        <end position="87"/>
    </location>
</feature>
<evidence type="ECO:0000313" key="2">
    <source>
        <dbReference type="EMBL" id="GAC70794.1"/>
    </source>
</evidence>
<dbReference type="AlphaFoldDB" id="M0QQX4"/>
<dbReference type="SUPFAM" id="SSF54060">
    <property type="entry name" value="His-Me finger endonucleases"/>
    <property type="match status" value="1"/>
</dbReference>
<protein>
    <recommendedName>
        <fullName evidence="1">HNH nuclease domain-containing protein</fullName>
    </recommendedName>
</protein>
<proteinExistence type="predicted"/>
<keyword evidence="3" id="KW-1185">Reference proteome</keyword>